<evidence type="ECO:0000313" key="2">
    <source>
        <dbReference type="Proteomes" id="UP000241645"/>
    </source>
</evidence>
<dbReference type="Proteomes" id="UP000241645">
    <property type="component" value="Unassembled WGS sequence"/>
</dbReference>
<keyword evidence="2" id="KW-1185">Reference proteome</keyword>
<proteinExistence type="predicted"/>
<protein>
    <submittedName>
        <fullName evidence="1">Uncharacterized protein</fullName>
    </submittedName>
</protein>
<sequence length="63" mass="7046">MLSSRLFPPFVRAVSFQACDRTSVQLWISSCMKRIVLITNALQLEGIDRIVQMITKAPASHIG</sequence>
<gene>
    <name evidence="1" type="ORF">C7R92_19090</name>
</gene>
<reference evidence="1 2" key="1">
    <citation type="submission" date="2018-03" db="EMBL/GenBank/DDBJ databases">
        <title>Brevisbacillus phylogenomics.</title>
        <authorList>
            <person name="Dunlap C."/>
        </authorList>
    </citation>
    <scope>NUCLEOTIDE SEQUENCE [LARGE SCALE GENOMIC DNA]</scope>
    <source>
        <strain evidence="1 2">NRRL B-41110</strain>
    </source>
</reference>
<name>A0ABX5FLW7_9BACL</name>
<comment type="caution">
    <text evidence="1">The sequence shown here is derived from an EMBL/GenBank/DDBJ whole genome shotgun (WGS) entry which is preliminary data.</text>
</comment>
<evidence type="ECO:0000313" key="1">
    <source>
        <dbReference type="EMBL" id="PSK07915.1"/>
    </source>
</evidence>
<accession>A0ABX5FLW7</accession>
<organism evidence="1 2">
    <name type="scientific">Brevibacillus porteri</name>
    <dbReference type="NCBI Taxonomy" id="2126350"/>
    <lineage>
        <taxon>Bacteria</taxon>
        <taxon>Bacillati</taxon>
        <taxon>Bacillota</taxon>
        <taxon>Bacilli</taxon>
        <taxon>Bacillales</taxon>
        <taxon>Paenibacillaceae</taxon>
        <taxon>Brevibacillus</taxon>
    </lineage>
</organism>
<dbReference type="EMBL" id="PXZO01000038">
    <property type="protein sequence ID" value="PSK07915.1"/>
    <property type="molecule type" value="Genomic_DNA"/>
</dbReference>